<evidence type="ECO:0000256" key="5">
    <source>
        <dbReference type="ARBA" id="ARBA00023242"/>
    </source>
</evidence>
<keyword evidence="10" id="KW-1185">Reference proteome</keyword>
<feature type="domain" description="DM" evidence="8">
    <location>
        <begin position="13"/>
        <end position="60"/>
    </location>
</feature>
<dbReference type="GO" id="GO:0046872">
    <property type="term" value="F:metal ion binding"/>
    <property type="evidence" value="ECO:0007669"/>
    <property type="project" value="UniProtKB-KW"/>
</dbReference>
<dbReference type="PANTHER" id="PTHR12322">
    <property type="entry name" value="DOUBLESEX AND MAB-3 RELATED TRANSCRIPTION FACTOR DMRT"/>
    <property type="match status" value="1"/>
</dbReference>
<evidence type="ECO:0000256" key="1">
    <source>
        <dbReference type="ARBA" id="ARBA00006834"/>
    </source>
</evidence>
<dbReference type="AlphaFoldDB" id="A0A9N9MY29"/>
<feature type="region of interest" description="Disordered" evidence="7">
    <location>
        <begin position="96"/>
        <end position="129"/>
    </location>
</feature>
<dbReference type="Pfam" id="PF00751">
    <property type="entry name" value="DM"/>
    <property type="match status" value="1"/>
</dbReference>
<dbReference type="CDD" id="cd14370">
    <property type="entry name" value="CUE_DMA"/>
    <property type="match status" value="1"/>
</dbReference>
<dbReference type="GO" id="GO:0005634">
    <property type="term" value="C:nucleus"/>
    <property type="evidence" value="ECO:0007669"/>
    <property type="project" value="UniProtKB-SubCell"/>
</dbReference>
<dbReference type="InterPro" id="IPR036407">
    <property type="entry name" value="DM_DNA-bd_sf"/>
</dbReference>
<accession>A0A9N9MY29</accession>
<dbReference type="SMART" id="SM00301">
    <property type="entry name" value="DM"/>
    <property type="match status" value="1"/>
</dbReference>
<evidence type="ECO:0000313" key="10">
    <source>
        <dbReference type="Proteomes" id="UP001152799"/>
    </source>
</evidence>
<evidence type="ECO:0000256" key="4">
    <source>
        <dbReference type="ARBA" id="ARBA00023125"/>
    </source>
</evidence>
<dbReference type="Proteomes" id="UP001152799">
    <property type="component" value="Chromosome 6"/>
</dbReference>
<comment type="subcellular location">
    <subcellularLocation>
        <location evidence="6">Nucleus</location>
    </subcellularLocation>
</comment>
<dbReference type="GO" id="GO:0000981">
    <property type="term" value="F:DNA-binding transcription factor activity, RNA polymerase II-specific"/>
    <property type="evidence" value="ECO:0007669"/>
    <property type="project" value="TreeGrafter"/>
</dbReference>
<protein>
    <recommendedName>
        <fullName evidence="8">DM domain-containing protein</fullName>
    </recommendedName>
</protein>
<keyword evidence="3 6" id="KW-0862">Zinc</keyword>
<dbReference type="Pfam" id="PF03474">
    <property type="entry name" value="DMA"/>
    <property type="match status" value="1"/>
</dbReference>
<dbReference type="GO" id="GO:0000978">
    <property type="term" value="F:RNA polymerase II cis-regulatory region sequence-specific DNA binding"/>
    <property type="evidence" value="ECO:0007669"/>
    <property type="project" value="TreeGrafter"/>
</dbReference>
<feature type="region of interest" description="Disordered" evidence="7">
    <location>
        <begin position="180"/>
        <end position="214"/>
    </location>
</feature>
<dbReference type="GO" id="GO:0007548">
    <property type="term" value="P:sex differentiation"/>
    <property type="evidence" value="ECO:0007669"/>
    <property type="project" value="TreeGrafter"/>
</dbReference>
<dbReference type="FunFam" id="4.10.1040.10:FF:000001">
    <property type="entry name" value="doublesex- and mab-3-related transcription factor 1"/>
    <property type="match status" value="1"/>
</dbReference>
<feature type="DNA-binding region" description="DM" evidence="6">
    <location>
        <begin position="13"/>
        <end position="60"/>
    </location>
</feature>
<evidence type="ECO:0000256" key="2">
    <source>
        <dbReference type="ARBA" id="ARBA00022723"/>
    </source>
</evidence>
<organism evidence="9 10">
    <name type="scientific">Ceutorhynchus assimilis</name>
    <name type="common">cabbage seed weevil</name>
    <dbReference type="NCBI Taxonomy" id="467358"/>
    <lineage>
        <taxon>Eukaryota</taxon>
        <taxon>Metazoa</taxon>
        <taxon>Ecdysozoa</taxon>
        <taxon>Arthropoda</taxon>
        <taxon>Hexapoda</taxon>
        <taxon>Insecta</taxon>
        <taxon>Pterygota</taxon>
        <taxon>Neoptera</taxon>
        <taxon>Endopterygota</taxon>
        <taxon>Coleoptera</taxon>
        <taxon>Polyphaga</taxon>
        <taxon>Cucujiformia</taxon>
        <taxon>Curculionidae</taxon>
        <taxon>Ceutorhynchinae</taxon>
        <taxon>Ceutorhynchus</taxon>
    </lineage>
</organism>
<dbReference type="InterPro" id="IPR001275">
    <property type="entry name" value="DM_DNA-bd"/>
</dbReference>
<dbReference type="PANTHER" id="PTHR12322:SF121">
    <property type="entry name" value="DOUBLESEX-MAB RELATED 93B"/>
    <property type="match status" value="1"/>
</dbReference>
<dbReference type="PROSITE" id="PS50809">
    <property type="entry name" value="DM_2"/>
    <property type="match status" value="1"/>
</dbReference>
<proteinExistence type="inferred from homology"/>
<evidence type="ECO:0000256" key="6">
    <source>
        <dbReference type="PROSITE-ProRule" id="PRU00070"/>
    </source>
</evidence>
<dbReference type="Gene3D" id="4.10.1040.10">
    <property type="entry name" value="DM DNA-binding domain"/>
    <property type="match status" value="1"/>
</dbReference>
<sequence length="278" mass="30684">MLTNSRSARVPKCARCRNHGMISTLRGHKKQCIYKHCNCTKCGLIKERQRIMAAQVALKRQQAAEDAIALHLASAESGTTYEYLPPGRIYGMQVTSPEAEPLDGDDPPQSEKFSSPSEKLPSDGVKDDVNVSPASVEMLSKLFPNKKRTVLELVLKRCNHDLLKAIEHFNLTKHKSAMLCGNESDSSSTKDEPSSSSAFKPVSNFPKGPQKPSSSYVGMHTATVPMISSEVFSFYPFFPLFPKPAVLRNPVYVPTGFCDCDQCKHNLYSSTAAVENRP</sequence>
<feature type="compositionally biased region" description="Basic and acidic residues" evidence="7">
    <location>
        <begin position="120"/>
        <end position="129"/>
    </location>
</feature>
<name>A0A9N9MY29_9CUCU</name>
<keyword evidence="4 6" id="KW-0238">DNA-binding</keyword>
<keyword evidence="5 6" id="KW-0539">Nucleus</keyword>
<evidence type="ECO:0000313" key="9">
    <source>
        <dbReference type="EMBL" id="CAG9769819.1"/>
    </source>
</evidence>
<dbReference type="InterPro" id="IPR026607">
    <property type="entry name" value="DMRT"/>
</dbReference>
<comment type="similarity">
    <text evidence="1">Belongs to the DMRT family.</text>
</comment>
<dbReference type="InterPro" id="IPR005173">
    <property type="entry name" value="DMA"/>
</dbReference>
<keyword evidence="2 6" id="KW-0479">Metal-binding</keyword>
<dbReference type="PROSITE" id="PS40000">
    <property type="entry name" value="DM_1"/>
    <property type="match status" value="1"/>
</dbReference>
<dbReference type="EMBL" id="OU892282">
    <property type="protein sequence ID" value="CAG9769819.1"/>
    <property type="molecule type" value="Genomic_DNA"/>
</dbReference>
<gene>
    <name evidence="9" type="ORF">CEUTPL_LOCUS10293</name>
</gene>
<reference evidence="9" key="1">
    <citation type="submission" date="2022-01" db="EMBL/GenBank/DDBJ databases">
        <authorList>
            <person name="King R."/>
        </authorList>
    </citation>
    <scope>NUCLEOTIDE SEQUENCE</scope>
</reference>
<evidence type="ECO:0000256" key="7">
    <source>
        <dbReference type="SAM" id="MobiDB-lite"/>
    </source>
</evidence>
<dbReference type="SUPFAM" id="SSF82927">
    <property type="entry name" value="Cysteine-rich DNA binding domain, (DM domain)"/>
    <property type="match status" value="1"/>
</dbReference>
<dbReference type="OrthoDB" id="6162476at2759"/>
<evidence type="ECO:0000256" key="3">
    <source>
        <dbReference type="ARBA" id="ARBA00022833"/>
    </source>
</evidence>
<evidence type="ECO:0000259" key="8">
    <source>
        <dbReference type="PROSITE" id="PS50809"/>
    </source>
</evidence>